<sequence length="127" mass="14346">MFRLVSFIFFLFLSATSASADEYHCTMRGDFVGKTLIFKIDNKTGRGTVLDKEFIGEPVRAQFERRSATYVKLNWGFSFRHKSDGFWVTYRGTLRTTDGQFTVNIAVQGGGNYGSIHKGARGTCKHL</sequence>
<keyword evidence="3" id="KW-1185">Reference proteome</keyword>
<evidence type="ECO:0000256" key="1">
    <source>
        <dbReference type="SAM" id="SignalP"/>
    </source>
</evidence>
<feature type="chain" id="PRO_5045956944" evidence="1">
    <location>
        <begin position="21"/>
        <end position="127"/>
    </location>
</feature>
<name>A0ABT2WWT8_9RHOB</name>
<proteinExistence type="predicted"/>
<evidence type="ECO:0000313" key="3">
    <source>
        <dbReference type="Proteomes" id="UP001321014"/>
    </source>
</evidence>
<evidence type="ECO:0000313" key="2">
    <source>
        <dbReference type="EMBL" id="MCU9840359.1"/>
    </source>
</evidence>
<dbReference type="RefSeq" id="WP_263390231.1">
    <property type="nucleotide sequence ID" value="NZ_JAOVQN010000035.1"/>
</dbReference>
<dbReference type="Proteomes" id="UP001321014">
    <property type="component" value="Unassembled WGS sequence"/>
</dbReference>
<accession>A0ABT2WWT8</accession>
<keyword evidence="1" id="KW-0732">Signal</keyword>
<comment type="caution">
    <text evidence="2">The sequence shown here is derived from an EMBL/GenBank/DDBJ whole genome shotgun (WGS) entry which is preliminary data.</text>
</comment>
<organism evidence="2 3">
    <name type="scientific">Ruegeria marisflavi</name>
    <dbReference type="NCBI Taxonomy" id="2984152"/>
    <lineage>
        <taxon>Bacteria</taxon>
        <taxon>Pseudomonadati</taxon>
        <taxon>Pseudomonadota</taxon>
        <taxon>Alphaproteobacteria</taxon>
        <taxon>Rhodobacterales</taxon>
        <taxon>Roseobacteraceae</taxon>
        <taxon>Ruegeria</taxon>
    </lineage>
</organism>
<reference evidence="2 3" key="1">
    <citation type="submission" date="2022-10" db="EMBL/GenBank/DDBJ databases">
        <title>Ruegeria sp. nov., isolated from ocean surface water.</title>
        <authorList>
            <person name="He W."/>
            <person name="Wang L."/>
            <person name="Zhang D.-F."/>
        </authorList>
    </citation>
    <scope>NUCLEOTIDE SEQUENCE [LARGE SCALE GENOMIC DNA]</scope>
    <source>
        <strain evidence="2 3">WL0004</strain>
    </source>
</reference>
<dbReference type="EMBL" id="JAOVQN010000035">
    <property type="protein sequence ID" value="MCU9840359.1"/>
    <property type="molecule type" value="Genomic_DNA"/>
</dbReference>
<gene>
    <name evidence="2" type="ORF">OEZ49_21615</name>
</gene>
<protein>
    <submittedName>
        <fullName evidence="2">Uncharacterized protein</fullName>
    </submittedName>
</protein>
<feature type="signal peptide" evidence="1">
    <location>
        <begin position="1"/>
        <end position="20"/>
    </location>
</feature>